<keyword evidence="5" id="KW-1185">Reference proteome</keyword>
<sequence length="181" mass="20570">MNFPIFFKILVIYFILKIKKVKSEIPQPFDYIGRGFGLECYECHSNRPGCGPDLDWILMRWKRCDMPMAKCVKIIERIGGQTFYVRGCLREIEVAREDIPTVRENGCWTVDGEYVGWGRNIFVPTDKSIYCFCDERDGYLVVNGAVFESLVTVDDDVLVVNGGVFESLVTVDDEGLVVNGG</sequence>
<organism evidence="4 5">
    <name type="scientific">Brachionus plicatilis</name>
    <name type="common">Marine rotifer</name>
    <name type="synonym">Brachionus muelleri</name>
    <dbReference type="NCBI Taxonomy" id="10195"/>
    <lineage>
        <taxon>Eukaryota</taxon>
        <taxon>Metazoa</taxon>
        <taxon>Spiralia</taxon>
        <taxon>Gnathifera</taxon>
        <taxon>Rotifera</taxon>
        <taxon>Eurotatoria</taxon>
        <taxon>Monogononta</taxon>
        <taxon>Pseudotrocha</taxon>
        <taxon>Ploima</taxon>
        <taxon>Brachionidae</taxon>
        <taxon>Brachionus</taxon>
    </lineage>
</organism>
<dbReference type="InterPro" id="IPR031424">
    <property type="entry name" value="QVR-like"/>
</dbReference>
<proteinExistence type="predicted"/>
<dbReference type="Proteomes" id="UP000276133">
    <property type="component" value="Unassembled WGS sequence"/>
</dbReference>
<dbReference type="Pfam" id="PF17064">
    <property type="entry name" value="QVR"/>
    <property type="match status" value="1"/>
</dbReference>
<dbReference type="SUPFAM" id="SSF57302">
    <property type="entry name" value="Snake toxin-like"/>
    <property type="match status" value="1"/>
</dbReference>
<dbReference type="STRING" id="10195.A0A3M7QVN7"/>
<name>A0A3M7QVN7_BRAPC</name>
<evidence type="ECO:0000313" key="5">
    <source>
        <dbReference type="Proteomes" id="UP000276133"/>
    </source>
</evidence>
<keyword evidence="2" id="KW-0325">Glycoprotein</keyword>
<accession>A0A3M7QVN7</accession>
<comment type="caution">
    <text evidence="4">The sequence shown here is derived from an EMBL/GenBank/DDBJ whole genome shotgun (WGS) entry which is preliminary data.</text>
</comment>
<reference evidence="4 5" key="1">
    <citation type="journal article" date="2018" name="Sci. Rep.">
        <title>Genomic signatures of local adaptation to the degree of environmental predictability in rotifers.</title>
        <authorList>
            <person name="Franch-Gras L."/>
            <person name="Hahn C."/>
            <person name="Garcia-Roger E.M."/>
            <person name="Carmona M.J."/>
            <person name="Serra M."/>
            <person name="Gomez A."/>
        </authorList>
    </citation>
    <scope>NUCLEOTIDE SEQUENCE [LARGE SCALE GENOMIC DNA]</scope>
    <source>
        <strain evidence="4">HYR1</strain>
    </source>
</reference>
<dbReference type="AlphaFoldDB" id="A0A3M7QVN7"/>
<dbReference type="InterPro" id="IPR045860">
    <property type="entry name" value="Snake_toxin-like_sf"/>
</dbReference>
<dbReference type="OrthoDB" id="6249205at2759"/>
<dbReference type="GO" id="GO:0032222">
    <property type="term" value="P:regulation of synaptic transmission, cholinergic"/>
    <property type="evidence" value="ECO:0007669"/>
    <property type="project" value="InterPro"/>
</dbReference>
<evidence type="ECO:0000313" key="4">
    <source>
        <dbReference type="EMBL" id="RNA15363.1"/>
    </source>
</evidence>
<gene>
    <name evidence="4" type="ORF">BpHYR1_044997</name>
</gene>
<dbReference type="EMBL" id="REGN01004972">
    <property type="protein sequence ID" value="RNA15363.1"/>
    <property type="molecule type" value="Genomic_DNA"/>
</dbReference>
<feature type="non-terminal residue" evidence="4">
    <location>
        <position position="181"/>
    </location>
</feature>
<evidence type="ECO:0000256" key="1">
    <source>
        <dbReference type="ARBA" id="ARBA00022729"/>
    </source>
</evidence>
<protein>
    <submittedName>
        <fullName evidence="4">Uncharacterized protein</fullName>
    </submittedName>
</protein>
<feature type="signal peptide" evidence="3">
    <location>
        <begin position="1"/>
        <end position="23"/>
    </location>
</feature>
<evidence type="ECO:0000256" key="3">
    <source>
        <dbReference type="SAM" id="SignalP"/>
    </source>
</evidence>
<keyword evidence="1 3" id="KW-0732">Signal</keyword>
<feature type="chain" id="PRO_5018149265" evidence="3">
    <location>
        <begin position="24"/>
        <end position="181"/>
    </location>
</feature>
<evidence type="ECO:0000256" key="2">
    <source>
        <dbReference type="ARBA" id="ARBA00023180"/>
    </source>
</evidence>
<dbReference type="GO" id="GO:0030431">
    <property type="term" value="P:sleep"/>
    <property type="evidence" value="ECO:0007669"/>
    <property type="project" value="InterPro"/>
</dbReference>